<comment type="caution">
    <text evidence="2">The sequence shown here is derived from an EMBL/GenBank/DDBJ whole genome shotgun (WGS) entry which is preliminary data.</text>
</comment>
<proteinExistence type="predicted"/>
<name>A0ABS2EA59_9FIRM</name>
<dbReference type="Proteomes" id="UP000716906">
    <property type="component" value="Unassembled WGS sequence"/>
</dbReference>
<keyword evidence="3" id="KW-1185">Reference proteome</keyword>
<sequence length="64" mass="6835">MDRKIKNYLKDSGISVIVPQNTGAVQHSFSQPGDPSKQPISPSVFSLGSMNSALDNMSLKAGQE</sequence>
<organism evidence="2 3">
    <name type="scientific">Faecalicatena fissicatena</name>
    <dbReference type="NCBI Taxonomy" id="290055"/>
    <lineage>
        <taxon>Bacteria</taxon>
        <taxon>Bacillati</taxon>
        <taxon>Bacillota</taxon>
        <taxon>Clostridia</taxon>
        <taxon>Lachnospirales</taxon>
        <taxon>Lachnospiraceae</taxon>
        <taxon>Faecalicatena</taxon>
    </lineage>
</organism>
<accession>A0ABS2EA59</accession>
<gene>
    <name evidence="2" type="ORF">H7U36_10560</name>
</gene>
<dbReference type="RefSeq" id="WP_205156108.1">
    <property type="nucleotide sequence ID" value="NZ_JACLYY010000010.1"/>
</dbReference>
<evidence type="ECO:0000313" key="2">
    <source>
        <dbReference type="EMBL" id="MBM6738534.1"/>
    </source>
</evidence>
<protein>
    <submittedName>
        <fullName evidence="2">Uncharacterized protein</fullName>
    </submittedName>
</protein>
<evidence type="ECO:0000256" key="1">
    <source>
        <dbReference type="SAM" id="MobiDB-lite"/>
    </source>
</evidence>
<reference evidence="2 3" key="1">
    <citation type="journal article" date="2021" name="Sci. Rep.">
        <title>The distribution of antibiotic resistance genes in chicken gut microbiota commensals.</title>
        <authorList>
            <person name="Juricova H."/>
            <person name="Matiasovicova J."/>
            <person name="Kubasova T."/>
            <person name="Cejkova D."/>
            <person name="Rychlik I."/>
        </authorList>
    </citation>
    <scope>NUCLEOTIDE SEQUENCE [LARGE SCALE GENOMIC DNA]</scope>
    <source>
        <strain evidence="2 3">An773</strain>
    </source>
</reference>
<evidence type="ECO:0000313" key="3">
    <source>
        <dbReference type="Proteomes" id="UP000716906"/>
    </source>
</evidence>
<dbReference type="EMBL" id="JACLYY010000010">
    <property type="protein sequence ID" value="MBM6738534.1"/>
    <property type="molecule type" value="Genomic_DNA"/>
</dbReference>
<feature type="region of interest" description="Disordered" evidence="1">
    <location>
        <begin position="25"/>
        <end position="47"/>
    </location>
</feature>